<dbReference type="OrthoDB" id="564646at2759"/>
<accession>A0A2Z7B1H3</accession>
<dbReference type="GO" id="GO:0004418">
    <property type="term" value="F:hydroxymethylbilane synthase activity"/>
    <property type="evidence" value="ECO:0007669"/>
    <property type="project" value="UniProtKB-EC"/>
</dbReference>
<dbReference type="PANTHER" id="PTHR11557:SF0">
    <property type="entry name" value="PORPHOBILINOGEN DEAMINASE"/>
    <property type="match status" value="1"/>
</dbReference>
<feature type="domain" description="Porphobilinogen deaminase C-terminal" evidence="8">
    <location>
        <begin position="122"/>
        <end position="193"/>
    </location>
</feature>
<reference evidence="9 10" key="1">
    <citation type="journal article" date="2015" name="Proc. Natl. Acad. Sci. U.S.A.">
        <title>The resurrection genome of Boea hygrometrica: A blueprint for survival of dehydration.</title>
        <authorList>
            <person name="Xiao L."/>
            <person name="Yang G."/>
            <person name="Zhang L."/>
            <person name="Yang X."/>
            <person name="Zhao S."/>
            <person name="Ji Z."/>
            <person name="Zhou Q."/>
            <person name="Hu M."/>
            <person name="Wang Y."/>
            <person name="Chen M."/>
            <person name="Xu Y."/>
            <person name="Jin H."/>
            <person name="Xiao X."/>
            <person name="Hu G."/>
            <person name="Bao F."/>
            <person name="Hu Y."/>
            <person name="Wan P."/>
            <person name="Li L."/>
            <person name="Deng X."/>
            <person name="Kuang T."/>
            <person name="Xiang C."/>
            <person name="Zhu J.K."/>
            <person name="Oliver M.J."/>
            <person name="He Y."/>
        </authorList>
    </citation>
    <scope>NUCLEOTIDE SEQUENCE [LARGE SCALE GENOMIC DNA]</scope>
    <source>
        <strain evidence="10">cv. XS01</strain>
    </source>
</reference>
<comment type="pathway">
    <text evidence="3">Porphyrin-containing compound metabolism; protoporphyrin-IX biosynthesis; coproporphyrinogen-III from 5-aminolevulinate: step 2/4.</text>
</comment>
<evidence type="ECO:0000313" key="10">
    <source>
        <dbReference type="Proteomes" id="UP000250235"/>
    </source>
</evidence>
<comment type="cofactor">
    <cofactor evidence="1">
        <name>dipyrromethane</name>
        <dbReference type="ChEBI" id="CHEBI:60342"/>
    </cofactor>
</comment>
<dbReference type="GO" id="GO:0005506">
    <property type="term" value="F:iron ion binding"/>
    <property type="evidence" value="ECO:0007669"/>
    <property type="project" value="InterPro"/>
</dbReference>
<evidence type="ECO:0000256" key="6">
    <source>
        <dbReference type="ARBA" id="ARBA00022679"/>
    </source>
</evidence>
<dbReference type="GO" id="GO:0004497">
    <property type="term" value="F:monooxygenase activity"/>
    <property type="evidence" value="ECO:0007669"/>
    <property type="project" value="InterPro"/>
</dbReference>
<dbReference type="EC" id="2.5.1.61" evidence="5"/>
<dbReference type="FunFam" id="3.30.160.40:FF:000001">
    <property type="entry name" value="Porphobilinogen deaminase"/>
    <property type="match status" value="1"/>
</dbReference>
<keyword evidence="7" id="KW-0627">Porphyrin biosynthesis</keyword>
<protein>
    <recommendedName>
        <fullName evidence="5">hydroxymethylbilane synthase</fullName>
        <ecNumber evidence="5">2.5.1.61</ecNumber>
    </recommendedName>
</protein>
<evidence type="ECO:0000313" key="9">
    <source>
        <dbReference type="EMBL" id="KZV25529.1"/>
    </source>
</evidence>
<evidence type="ECO:0000256" key="1">
    <source>
        <dbReference type="ARBA" id="ARBA00001916"/>
    </source>
</evidence>
<name>A0A2Z7B1H3_9LAMI</name>
<dbReference type="AlphaFoldDB" id="A0A2Z7B1H3"/>
<dbReference type="EMBL" id="KV011866">
    <property type="protein sequence ID" value="KZV25529.1"/>
    <property type="molecule type" value="Genomic_DNA"/>
</dbReference>
<dbReference type="Pfam" id="PF03900">
    <property type="entry name" value="Porphobil_deamC"/>
    <property type="match status" value="1"/>
</dbReference>
<sequence length="212" mass="24207">MLIHRRVTLSFMTNSKFYSLLERSAWRKMETGLMPVLDYFCQEGKDLDLQEIFHRFTFDNICRLVLDYDPESLCIDLPHIPCIEENFRGNVQTRLKKLNEGVVQATLASYLASLNHEDTRLAISCERAFLDKLEGSCRTPIVGYARRDEDGNCIFKALVASPDGTRVLETSRKGPYSFRDMIEIGVDAGEELLSRAEPVRVSSTISLITQLF</sequence>
<organism evidence="9 10">
    <name type="scientific">Dorcoceras hygrometricum</name>
    <dbReference type="NCBI Taxonomy" id="472368"/>
    <lineage>
        <taxon>Eukaryota</taxon>
        <taxon>Viridiplantae</taxon>
        <taxon>Streptophyta</taxon>
        <taxon>Embryophyta</taxon>
        <taxon>Tracheophyta</taxon>
        <taxon>Spermatophyta</taxon>
        <taxon>Magnoliopsida</taxon>
        <taxon>eudicotyledons</taxon>
        <taxon>Gunneridae</taxon>
        <taxon>Pentapetalae</taxon>
        <taxon>asterids</taxon>
        <taxon>lamiids</taxon>
        <taxon>Lamiales</taxon>
        <taxon>Gesneriaceae</taxon>
        <taxon>Didymocarpoideae</taxon>
        <taxon>Trichosporeae</taxon>
        <taxon>Loxocarpinae</taxon>
        <taxon>Dorcoceras</taxon>
    </lineage>
</organism>
<dbReference type="Gene3D" id="3.30.160.40">
    <property type="entry name" value="Porphobilinogen deaminase, C-terminal domain"/>
    <property type="match status" value="1"/>
</dbReference>
<evidence type="ECO:0000256" key="7">
    <source>
        <dbReference type="ARBA" id="ARBA00023244"/>
    </source>
</evidence>
<evidence type="ECO:0000256" key="3">
    <source>
        <dbReference type="ARBA" id="ARBA00004735"/>
    </source>
</evidence>
<dbReference type="GO" id="GO:0005737">
    <property type="term" value="C:cytoplasm"/>
    <property type="evidence" value="ECO:0007669"/>
    <property type="project" value="TreeGrafter"/>
</dbReference>
<dbReference type="InterPro" id="IPR036396">
    <property type="entry name" value="Cyt_P450_sf"/>
</dbReference>
<dbReference type="GO" id="GO:0006783">
    <property type="term" value="P:heme biosynthetic process"/>
    <property type="evidence" value="ECO:0007669"/>
    <property type="project" value="TreeGrafter"/>
</dbReference>
<proteinExistence type="inferred from homology"/>
<evidence type="ECO:0000256" key="2">
    <source>
        <dbReference type="ARBA" id="ARBA00002869"/>
    </source>
</evidence>
<dbReference type="SUPFAM" id="SSF54782">
    <property type="entry name" value="Porphobilinogen deaminase (hydroxymethylbilane synthase), C-terminal domain"/>
    <property type="match status" value="1"/>
</dbReference>
<dbReference type="GO" id="GO:0016705">
    <property type="term" value="F:oxidoreductase activity, acting on paired donors, with incorporation or reduction of molecular oxygen"/>
    <property type="evidence" value="ECO:0007669"/>
    <property type="project" value="InterPro"/>
</dbReference>
<comment type="function">
    <text evidence="2">Tetrapolymerization of the monopyrrole PBG into the hydroxymethylbilane pre-uroporphyrinogen in several discrete steps.</text>
</comment>
<gene>
    <name evidence="9" type="ORF">F511_27514</name>
</gene>
<dbReference type="InterPro" id="IPR000860">
    <property type="entry name" value="HemC"/>
</dbReference>
<dbReference type="PANTHER" id="PTHR11557">
    <property type="entry name" value="PORPHOBILINOGEN DEAMINASE"/>
    <property type="match status" value="1"/>
</dbReference>
<evidence type="ECO:0000256" key="5">
    <source>
        <dbReference type="ARBA" id="ARBA00012655"/>
    </source>
</evidence>
<keyword evidence="10" id="KW-1185">Reference proteome</keyword>
<keyword evidence="6" id="KW-0808">Transferase</keyword>
<dbReference type="Proteomes" id="UP000250235">
    <property type="component" value="Unassembled WGS sequence"/>
</dbReference>
<dbReference type="InterPro" id="IPR022418">
    <property type="entry name" value="Porphobilinogen_deaminase_C"/>
</dbReference>
<dbReference type="InterPro" id="IPR036803">
    <property type="entry name" value="Porphobilinogen_deaminase_C_sf"/>
</dbReference>
<dbReference type="SUPFAM" id="SSF48264">
    <property type="entry name" value="Cytochrome P450"/>
    <property type="match status" value="1"/>
</dbReference>
<evidence type="ECO:0000259" key="8">
    <source>
        <dbReference type="Pfam" id="PF03900"/>
    </source>
</evidence>
<dbReference type="GO" id="GO:0020037">
    <property type="term" value="F:heme binding"/>
    <property type="evidence" value="ECO:0007669"/>
    <property type="project" value="InterPro"/>
</dbReference>
<comment type="similarity">
    <text evidence="4">Belongs to the HMBS family.</text>
</comment>
<evidence type="ECO:0000256" key="4">
    <source>
        <dbReference type="ARBA" id="ARBA00005638"/>
    </source>
</evidence>